<keyword evidence="8" id="KW-0496">Mitochondrion</keyword>
<evidence type="ECO:0000256" key="9">
    <source>
        <dbReference type="ARBA" id="ARBA00023136"/>
    </source>
</evidence>
<dbReference type="KEGG" id="pgut:117679658"/>
<keyword evidence="5" id="KW-0677">Repeat</keyword>
<dbReference type="Pfam" id="PF00153">
    <property type="entry name" value="Mito_carr"/>
    <property type="match status" value="2"/>
</dbReference>
<dbReference type="OrthoDB" id="2139348at2759"/>
<evidence type="ECO:0000313" key="14">
    <source>
        <dbReference type="RefSeq" id="XP_034297692.1"/>
    </source>
</evidence>
<keyword evidence="6" id="KW-0999">Mitochondrion inner membrane</keyword>
<dbReference type="RefSeq" id="XP_034297692.1">
    <property type="nucleotide sequence ID" value="XM_034441801.1"/>
</dbReference>
<keyword evidence="9 10" id="KW-0472">Membrane</keyword>
<accession>A0A6P9DYW5</accession>
<name>A0A6P9DYW5_PANGU</name>
<dbReference type="PROSITE" id="PS50920">
    <property type="entry name" value="SOLCAR"/>
    <property type="match status" value="2"/>
</dbReference>
<protein>
    <submittedName>
        <fullName evidence="14 15">Solute carrier family 25 member 53</fullName>
    </submittedName>
</protein>
<evidence type="ECO:0000256" key="2">
    <source>
        <dbReference type="ARBA" id="ARBA00006375"/>
    </source>
</evidence>
<feature type="repeat" description="Solcar" evidence="10">
    <location>
        <begin position="98"/>
        <end position="188"/>
    </location>
</feature>
<evidence type="ECO:0000256" key="8">
    <source>
        <dbReference type="ARBA" id="ARBA00023128"/>
    </source>
</evidence>
<evidence type="ECO:0000256" key="7">
    <source>
        <dbReference type="ARBA" id="ARBA00022989"/>
    </source>
</evidence>
<evidence type="ECO:0000256" key="6">
    <source>
        <dbReference type="ARBA" id="ARBA00022792"/>
    </source>
</evidence>
<organism evidence="13 15">
    <name type="scientific">Pantherophis guttatus</name>
    <name type="common">Corn snake</name>
    <name type="synonym">Elaphe guttata</name>
    <dbReference type="NCBI Taxonomy" id="94885"/>
    <lineage>
        <taxon>Eukaryota</taxon>
        <taxon>Metazoa</taxon>
        <taxon>Chordata</taxon>
        <taxon>Craniata</taxon>
        <taxon>Vertebrata</taxon>
        <taxon>Euteleostomi</taxon>
        <taxon>Lepidosauria</taxon>
        <taxon>Squamata</taxon>
        <taxon>Bifurcata</taxon>
        <taxon>Unidentata</taxon>
        <taxon>Episquamata</taxon>
        <taxon>Toxicofera</taxon>
        <taxon>Serpentes</taxon>
        <taxon>Colubroidea</taxon>
        <taxon>Colubridae</taxon>
        <taxon>Colubrinae</taxon>
        <taxon>Pantherophis</taxon>
    </lineage>
</organism>
<keyword evidence="13" id="KW-1185">Reference proteome</keyword>
<keyword evidence="3 11" id="KW-0813">Transport</keyword>
<comment type="similarity">
    <text evidence="2 11">Belongs to the mitochondrial carrier (TC 2.A.29) family.</text>
</comment>
<dbReference type="Gene3D" id="1.50.40.10">
    <property type="entry name" value="Mitochondrial carrier domain"/>
    <property type="match status" value="1"/>
</dbReference>
<evidence type="ECO:0000256" key="11">
    <source>
        <dbReference type="RuleBase" id="RU000488"/>
    </source>
</evidence>
<comment type="subcellular location">
    <subcellularLocation>
        <location evidence="1">Mitochondrion inner membrane</location>
        <topology evidence="1">Multi-pass membrane protein</topology>
    </subcellularLocation>
</comment>
<dbReference type="PANTHER" id="PTHR46131:SF5">
    <property type="entry name" value="SOLUTE CARRIER FAMILY 25 MEMBER 53"/>
    <property type="match status" value="1"/>
</dbReference>
<evidence type="ECO:0000313" key="13">
    <source>
        <dbReference type="Proteomes" id="UP001652622"/>
    </source>
</evidence>
<evidence type="ECO:0000256" key="1">
    <source>
        <dbReference type="ARBA" id="ARBA00004448"/>
    </source>
</evidence>
<feature type="transmembrane region" description="Helical" evidence="12">
    <location>
        <begin position="193"/>
        <end position="223"/>
    </location>
</feature>
<dbReference type="GO" id="GO:0051724">
    <property type="term" value="F:NAD transmembrane transporter activity"/>
    <property type="evidence" value="ECO:0007669"/>
    <property type="project" value="TreeGrafter"/>
</dbReference>
<dbReference type="GO" id="GO:0005743">
    <property type="term" value="C:mitochondrial inner membrane"/>
    <property type="evidence" value="ECO:0007669"/>
    <property type="project" value="UniProtKB-SubCell"/>
</dbReference>
<dbReference type="InterPro" id="IPR052465">
    <property type="entry name" value="Mito_NAD+_Carrier"/>
</dbReference>
<sequence>MEDETKRGQRQRACKSYFVGAVSNSLSTLVSFPIYKTIFRQQLHTFSSIEAVRQLYHEGFPQIYRGVFPPLMVKTLQGTLMYGTYENFYSFLSTQPSGSWSQRAIAGLFSGFLEALVFCPFERVQNVLQDGRKVQRFPTTRHILTTFYSYPLGESFSLGFYRGLRLILIRNGLGSSLFFALEEPLRSSLSTQSFLVAIPAFLSGTIIATLVSLLLYPLGILIVNVQSQVGRQETLSLLATMTEVWEARGRQARLLYKGGSLIILRSSLTWGIPNAIYRYLSMDRS</sequence>
<keyword evidence="4 10" id="KW-0812">Transmembrane</keyword>
<dbReference type="AlphaFoldDB" id="A0A6P9DYW5"/>
<dbReference type="CTD" id="401612"/>
<dbReference type="InterPro" id="IPR023395">
    <property type="entry name" value="MCP_dom_sf"/>
</dbReference>
<evidence type="ECO:0000256" key="4">
    <source>
        <dbReference type="ARBA" id="ARBA00022692"/>
    </source>
</evidence>
<reference evidence="14 15" key="1">
    <citation type="submission" date="2025-04" db="UniProtKB">
        <authorList>
            <consortium name="RefSeq"/>
        </authorList>
    </citation>
    <scope>IDENTIFICATION</scope>
    <source>
        <tissue evidence="14 15">Blood</tissue>
    </source>
</reference>
<dbReference type="Proteomes" id="UP001652622">
    <property type="component" value="Unplaced"/>
</dbReference>
<keyword evidence="7 12" id="KW-1133">Transmembrane helix</keyword>
<gene>
    <name evidence="14 15" type="primary">SLC25A53</name>
</gene>
<dbReference type="PANTHER" id="PTHR46131">
    <property type="entry name" value="SD08549P"/>
    <property type="match status" value="1"/>
</dbReference>
<evidence type="ECO:0000256" key="3">
    <source>
        <dbReference type="ARBA" id="ARBA00022448"/>
    </source>
</evidence>
<dbReference type="RefSeq" id="XP_034297693.1">
    <property type="nucleotide sequence ID" value="XM_034441802.1"/>
</dbReference>
<proteinExistence type="inferred from homology"/>
<evidence type="ECO:0000256" key="5">
    <source>
        <dbReference type="ARBA" id="ARBA00022737"/>
    </source>
</evidence>
<dbReference type="GeneID" id="117679658"/>
<dbReference type="InterPro" id="IPR018108">
    <property type="entry name" value="MCP_transmembrane"/>
</dbReference>
<evidence type="ECO:0000256" key="10">
    <source>
        <dbReference type="PROSITE-ProRule" id="PRU00282"/>
    </source>
</evidence>
<dbReference type="OMA" id="LGYYRAF"/>
<evidence type="ECO:0000256" key="12">
    <source>
        <dbReference type="SAM" id="Phobius"/>
    </source>
</evidence>
<evidence type="ECO:0000313" key="15">
    <source>
        <dbReference type="RefSeq" id="XP_034297693.1"/>
    </source>
</evidence>
<feature type="repeat" description="Solcar" evidence="10">
    <location>
        <begin position="11"/>
        <end position="91"/>
    </location>
</feature>
<dbReference type="SUPFAM" id="SSF103506">
    <property type="entry name" value="Mitochondrial carrier"/>
    <property type="match status" value="1"/>
</dbReference>